<dbReference type="PRINTS" id="PR00344">
    <property type="entry name" value="BCTRLSENSOR"/>
</dbReference>
<name>A0A1W6Z1N3_9BORD</name>
<dbReference type="Gene3D" id="1.10.287.130">
    <property type="match status" value="1"/>
</dbReference>
<dbReference type="PANTHER" id="PTHR45436:SF15">
    <property type="entry name" value="SENSOR HISTIDINE KINASE CUSS"/>
    <property type="match status" value="1"/>
</dbReference>
<feature type="domain" description="HAMP" evidence="13">
    <location>
        <begin position="220"/>
        <end position="272"/>
    </location>
</feature>
<dbReference type="InterPro" id="IPR013727">
    <property type="entry name" value="2CSK_N"/>
</dbReference>
<evidence type="ECO:0000256" key="7">
    <source>
        <dbReference type="ARBA" id="ARBA00022777"/>
    </source>
</evidence>
<keyword evidence="4" id="KW-0597">Phosphoprotein</keyword>
<comment type="catalytic activity">
    <reaction evidence="1">
        <text>ATP + protein L-histidine = ADP + protein N-phospho-L-histidine.</text>
        <dbReference type="EC" id="2.7.13.3"/>
    </reaction>
</comment>
<dbReference type="InterPro" id="IPR005467">
    <property type="entry name" value="His_kinase_dom"/>
</dbReference>
<dbReference type="Proteomes" id="UP000194139">
    <property type="component" value="Chromosome"/>
</dbReference>
<feature type="domain" description="Histidine kinase" evidence="12">
    <location>
        <begin position="280"/>
        <end position="497"/>
    </location>
</feature>
<evidence type="ECO:0000256" key="1">
    <source>
        <dbReference type="ARBA" id="ARBA00000085"/>
    </source>
</evidence>
<evidence type="ECO:0000313" key="14">
    <source>
        <dbReference type="EMBL" id="ARP87151.1"/>
    </source>
</evidence>
<dbReference type="InterPro" id="IPR003594">
    <property type="entry name" value="HATPase_dom"/>
</dbReference>
<evidence type="ECO:0000256" key="9">
    <source>
        <dbReference type="ARBA" id="ARBA00023012"/>
    </source>
</evidence>
<dbReference type="Pfam" id="PF02518">
    <property type="entry name" value="HATPase_c"/>
    <property type="match status" value="1"/>
</dbReference>
<sequence>MARASWRTERTRTSPLNQEALEILRTGATGPTFAPPRRSLLGEILDWMLAPLFLLWPMSVAITYVVAQNIADVPYDRALASHLRILASQIHVVDGRAMLEMTEPVRRVLRTGETDNVFWLVLDGHGRYLGGDRELPVPKGVDVTAPGATRYEDAMLRGFSIRLAYTRVAAGPPGAAPAIAIVAETAERRSQLANDIIKGVIIPQFVVLPIAVLLVWFGLSRGVAPLRALQQRLRARRPDDLSPIDERAAPAEIAPLVLAINELLERLSATVHTQRRFVADAAHQLKTPLAGLRTQAELALRDASPDEMQASLRQLVAGSERATRLVNQLLLLARAENPATVGMTPLDLNQLAREQTTQWAPQALSMGTDLGFEEAHRPVTIAGNAILLAELLNNLIDNALRYTPRGGRVTVRVSGQPDAALLEVEDSGPGIPAQERERVFDRFYRVLGAQAEGSGLGLAIVREIAQKHGALVTLADNPSPGCPLQGLKITVRFSSNLPKDTKALE</sequence>
<gene>
    <name evidence="14" type="ORF">CAL13_13730</name>
</gene>
<keyword evidence="9" id="KW-0902">Two-component regulatory system</keyword>
<dbReference type="GO" id="GO:0005886">
    <property type="term" value="C:plasma membrane"/>
    <property type="evidence" value="ECO:0007669"/>
    <property type="project" value="TreeGrafter"/>
</dbReference>
<evidence type="ECO:0000256" key="3">
    <source>
        <dbReference type="ARBA" id="ARBA00012438"/>
    </source>
</evidence>
<dbReference type="SMART" id="SM00387">
    <property type="entry name" value="HATPase_c"/>
    <property type="match status" value="1"/>
</dbReference>
<keyword evidence="6 11" id="KW-0812">Transmembrane</keyword>
<evidence type="ECO:0000256" key="10">
    <source>
        <dbReference type="ARBA" id="ARBA00023136"/>
    </source>
</evidence>
<dbReference type="InterPro" id="IPR036890">
    <property type="entry name" value="HATPase_C_sf"/>
</dbReference>
<dbReference type="SUPFAM" id="SSF55874">
    <property type="entry name" value="ATPase domain of HSP90 chaperone/DNA topoisomerase II/histidine kinase"/>
    <property type="match status" value="1"/>
</dbReference>
<dbReference type="InterPro" id="IPR003661">
    <property type="entry name" value="HisK_dim/P_dom"/>
</dbReference>
<organism evidence="14 15">
    <name type="scientific">Bordetella genomosp. 9</name>
    <dbReference type="NCBI Taxonomy" id="1416803"/>
    <lineage>
        <taxon>Bacteria</taxon>
        <taxon>Pseudomonadati</taxon>
        <taxon>Pseudomonadota</taxon>
        <taxon>Betaproteobacteria</taxon>
        <taxon>Burkholderiales</taxon>
        <taxon>Alcaligenaceae</taxon>
        <taxon>Bordetella</taxon>
    </lineage>
</organism>
<dbReference type="SUPFAM" id="SSF47384">
    <property type="entry name" value="Homodimeric domain of signal transducing histidine kinase"/>
    <property type="match status" value="1"/>
</dbReference>
<reference evidence="14 15" key="1">
    <citation type="submission" date="2017-05" db="EMBL/GenBank/DDBJ databases">
        <title>Complete and WGS of Bordetella genogroups.</title>
        <authorList>
            <person name="Spilker T."/>
            <person name="LiPuma J."/>
        </authorList>
    </citation>
    <scope>NUCLEOTIDE SEQUENCE [LARGE SCALE GENOMIC DNA]</scope>
    <source>
        <strain evidence="14 15">AU17164</strain>
    </source>
</reference>
<dbReference type="PANTHER" id="PTHR45436">
    <property type="entry name" value="SENSOR HISTIDINE KINASE YKOH"/>
    <property type="match status" value="1"/>
</dbReference>
<dbReference type="EC" id="2.7.13.3" evidence="3"/>
<dbReference type="Gene3D" id="3.30.565.10">
    <property type="entry name" value="Histidine kinase-like ATPase, C-terminal domain"/>
    <property type="match status" value="1"/>
</dbReference>
<keyword evidence="10 11" id="KW-0472">Membrane</keyword>
<evidence type="ECO:0000259" key="12">
    <source>
        <dbReference type="PROSITE" id="PS50109"/>
    </source>
</evidence>
<protein>
    <recommendedName>
        <fullName evidence="3">histidine kinase</fullName>
        <ecNumber evidence="3">2.7.13.3</ecNumber>
    </recommendedName>
</protein>
<evidence type="ECO:0000256" key="5">
    <source>
        <dbReference type="ARBA" id="ARBA00022679"/>
    </source>
</evidence>
<dbReference type="SMART" id="SM00388">
    <property type="entry name" value="HisKA"/>
    <property type="match status" value="1"/>
</dbReference>
<evidence type="ECO:0000256" key="11">
    <source>
        <dbReference type="SAM" id="Phobius"/>
    </source>
</evidence>
<keyword evidence="15" id="KW-1185">Reference proteome</keyword>
<evidence type="ECO:0000256" key="4">
    <source>
        <dbReference type="ARBA" id="ARBA00022553"/>
    </source>
</evidence>
<dbReference type="EMBL" id="CP021109">
    <property type="protein sequence ID" value="ARP87151.1"/>
    <property type="molecule type" value="Genomic_DNA"/>
</dbReference>
<dbReference type="InterPro" id="IPR050428">
    <property type="entry name" value="TCS_sensor_his_kinase"/>
</dbReference>
<evidence type="ECO:0000256" key="6">
    <source>
        <dbReference type="ARBA" id="ARBA00022692"/>
    </source>
</evidence>
<keyword evidence="5" id="KW-0808">Transferase</keyword>
<comment type="subcellular location">
    <subcellularLocation>
        <location evidence="2">Membrane</location>
        <topology evidence="2">Multi-pass membrane protein</topology>
    </subcellularLocation>
</comment>
<dbReference type="PROSITE" id="PS50109">
    <property type="entry name" value="HIS_KIN"/>
    <property type="match status" value="1"/>
</dbReference>
<keyword evidence="7 14" id="KW-0418">Kinase</keyword>
<dbReference type="CDD" id="cd00082">
    <property type="entry name" value="HisKA"/>
    <property type="match status" value="1"/>
</dbReference>
<dbReference type="Pfam" id="PF00512">
    <property type="entry name" value="HisKA"/>
    <property type="match status" value="1"/>
</dbReference>
<dbReference type="Pfam" id="PF08521">
    <property type="entry name" value="2CSK_N"/>
    <property type="match status" value="1"/>
</dbReference>
<proteinExistence type="predicted"/>
<dbReference type="PROSITE" id="PS50885">
    <property type="entry name" value="HAMP"/>
    <property type="match status" value="1"/>
</dbReference>
<evidence type="ECO:0000313" key="15">
    <source>
        <dbReference type="Proteomes" id="UP000194139"/>
    </source>
</evidence>
<dbReference type="InterPro" id="IPR036097">
    <property type="entry name" value="HisK_dim/P_sf"/>
</dbReference>
<accession>A0A1W6Z1N3</accession>
<keyword evidence="8 11" id="KW-1133">Transmembrane helix</keyword>
<dbReference type="GO" id="GO:0000155">
    <property type="term" value="F:phosphorelay sensor kinase activity"/>
    <property type="evidence" value="ECO:0007669"/>
    <property type="project" value="InterPro"/>
</dbReference>
<dbReference type="InterPro" id="IPR004358">
    <property type="entry name" value="Sig_transdc_His_kin-like_C"/>
</dbReference>
<evidence type="ECO:0000259" key="13">
    <source>
        <dbReference type="PROSITE" id="PS50885"/>
    </source>
</evidence>
<evidence type="ECO:0000256" key="8">
    <source>
        <dbReference type="ARBA" id="ARBA00022989"/>
    </source>
</evidence>
<evidence type="ECO:0000256" key="2">
    <source>
        <dbReference type="ARBA" id="ARBA00004141"/>
    </source>
</evidence>
<dbReference type="AlphaFoldDB" id="A0A1W6Z1N3"/>
<feature type="transmembrane region" description="Helical" evidence="11">
    <location>
        <begin position="196"/>
        <end position="219"/>
    </location>
</feature>
<dbReference type="InterPro" id="IPR003660">
    <property type="entry name" value="HAMP_dom"/>
</dbReference>